<evidence type="ECO:0000313" key="1">
    <source>
        <dbReference type="EMBL" id="CAD8139945.1"/>
    </source>
</evidence>
<reference evidence="1" key="1">
    <citation type="submission" date="2021-01" db="EMBL/GenBank/DDBJ databases">
        <authorList>
            <consortium name="Genoscope - CEA"/>
            <person name="William W."/>
        </authorList>
    </citation>
    <scope>NUCLEOTIDE SEQUENCE</scope>
</reference>
<dbReference type="AlphaFoldDB" id="A0A8S1SHE0"/>
<dbReference type="OrthoDB" id="297298at2759"/>
<gene>
    <name evidence="1" type="ORF">POCTA_138.1.T0110151</name>
</gene>
<evidence type="ECO:0000313" key="2">
    <source>
        <dbReference type="Proteomes" id="UP000683925"/>
    </source>
</evidence>
<dbReference type="EMBL" id="CAJJDP010000010">
    <property type="protein sequence ID" value="CAD8139945.1"/>
    <property type="molecule type" value="Genomic_DNA"/>
</dbReference>
<proteinExistence type="predicted"/>
<accession>A0A8S1SHE0</accession>
<organism evidence="1 2">
    <name type="scientific">Paramecium octaurelia</name>
    <dbReference type="NCBI Taxonomy" id="43137"/>
    <lineage>
        <taxon>Eukaryota</taxon>
        <taxon>Sar</taxon>
        <taxon>Alveolata</taxon>
        <taxon>Ciliophora</taxon>
        <taxon>Intramacronucleata</taxon>
        <taxon>Oligohymenophorea</taxon>
        <taxon>Peniculida</taxon>
        <taxon>Parameciidae</taxon>
        <taxon>Paramecium</taxon>
    </lineage>
</organism>
<evidence type="ECO:0008006" key="3">
    <source>
        <dbReference type="Google" id="ProtNLM"/>
    </source>
</evidence>
<sequence>MDQQQQDQVQYTTFEKLLDQEIQKNDLSDWKQQFLFIDSLRAQSKFHSDQFKIQEWWDQLQPLTDSIRSNVSKNALMLIKEAIQHNNVYDEKILHKVFEKCESDFKFLKNEALQTVEILSLKPYSDDLIQILCNITLQSNYKLQSHSYPTLVKIVLASDYNCDWDNIIKATLAVYIGKSVECKKASDQLYLALQKQKPEVLEKEEQLKVIGDRTKQKGLQKGFKEFLQCQKKQS</sequence>
<keyword evidence="2" id="KW-1185">Reference proteome</keyword>
<dbReference type="Proteomes" id="UP000683925">
    <property type="component" value="Unassembled WGS sequence"/>
</dbReference>
<comment type="caution">
    <text evidence="1">The sequence shown here is derived from an EMBL/GenBank/DDBJ whole genome shotgun (WGS) entry which is preliminary data.</text>
</comment>
<protein>
    <recommendedName>
        <fullName evidence="3">CLASP N-terminal domain-containing protein</fullName>
    </recommendedName>
</protein>
<name>A0A8S1SHE0_PAROT</name>
<dbReference type="OMA" id="IGKSVEC"/>